<feature type="compositionally biased region" description="Low complexity" evidence="2">
    <location>
        <begin position="147"/>
        <end position="164"/>
    </location>
</feature>
<dbReference type="SUPFAM" id="SSF51998">
    <property type="entry name" value="PFL-like glycyl radical enzymes"/>
    <property type="match status" value="1"/>
</dbReference>
<dbReference type="InterPro" id="IPR000788">
    <property type="entry name" value="RNR_lg_C"/>
</dbReference>
<reference evidence="4 5" key="1">
    <citation type="journal article" date="2015" name="Genome Announc.">
        <title>Complete Genome Sequence of Rat Cytomegalovirus Strain ALL-03 (Malaysian Strain).</title>
        <authorList>
            <person name="Balakrishnan K.N."/>
            <person name="Abdullah A.A."/>
            <person name="Camalxaman S.N."/>
            <person name="Quah Y.W."/>
            <person name="Abba Y."/>
            <person name="Hani H."/>
            <person name="Loh H.S."/>
            <person name="Kamal F.M."/>
            <person name="Zeenathul N.A."/>
            <person name="Aini I."/>
            <person name="Omar A.R."/>
            <person name="Noordin M.M."/>
            <person name="Mohd Azmi M.L."/>
        </authorList>
    </citation>
    <scope>NUCLEOTIDE SEQUENCE [LARGE SCALE GENOMIC DNA]</scope>
    <source>
        <strain evidence="4">ALL-03</strain>
    </source>
</reference>
<dbReference type="InterPro" id="IPR039718">
    <property type="entry name" value="Rrm1"/>
</dbReference>
<feature type="domain" description="Ribonucleotide reductase large subunit C-terminal" evidence="3">
    <location>
        <begin position="509"/>
        <end position="829"/>
    </location>
</feature>
<dbReference type="EMBL" id="KP967684">
    <property type="protein sequence ID" value="AKE44222.1"/>
    <property type="molecule type" value="Genomic_DNA"/>
</dbReference>
<dbReference type="Gene3D" id="3.20.70.20">
    <property type="match status" value="1"/>
</dbReference>
<dbReference type="GO" id="GO:0004748">
    <property type="term" value="F:ribonucleoside-diphosphate reductase activity, thioredoxin disulfide as acceptor"/>
    <property type="evidence" value="ECO:0007669"/>
    <property type="project" value="TreeGrafter"/>
</dbReference>
<organism evidence="4 5">
    <name type="scientific">Rat cytomegalovirus ALL-03</name>
    <dbReference type="NCBI Taxonomy" id="1640278"/>
    <lineage>
        <taxon>Viruses</taxon>
        <taxon>Duplodnaviria</taxon>
        <taxon>Heunggongvirae</taxon>
        <taxon>Peploviricota</taxon>
        <taxon>Herviviricetes</taxon>
        <taxon>Herpesvirales</taxon>
        <taxon>Orthoherpesviridae</taxon>
        <taxon>Betaherpesvirinae</taxon>
        <taxon>Muromegalovirus</taxon>
        <taxon>Muromegalovirus muridbeta8</taxon>
        <taxon>Rat cytomegalovirus (isolate England)</taxon>
    </lineage>
</organism>
<dbReference type="PRINTS" id="PR01183">
    <property type="entry name" value="RIBORDTASEM1"/>
</dbReference>
<feature type="region of interest" description="Disordered" evidence="2">
    <location>
        <begin position="104"/>
        <end position="164"/>
    </location>
</feature>
<evidence type="ECO:0000313" key="5">
    <source>
        <dbReference type="Proteomes" id="UP000105122"/>
    </source>
</evidence>
<accession>A0A0F6TGH0</accession>
<dbReference type="GO" id="GO:0009263">
    <property type="term" value="P:deoxyribonucleotide biosynthetic process"/>
    <property type="evidence" value="ECO:0007669"/>
    <property type="project" value="TreeGrafter"/>
</dbReference>
<protein>
    <submittedName>
        <fullName evidence="4">A45</fullName>
    </submittedName>
</protein>
<dbReference type="Proteomes" id="UP000105122">
    <property type="component" value="Segment"/>
</dbReference>
<proteinExistence type="inferred from homology"/>
<sequence>MDREQDARGEGMGSGVFKITLGESKDFDGEVTRLSLQNVSGLQIGNWNAMSIATSAEPPSYGGRRKVYPKTPPPRASARINANPFGDCWATSVANAGDAAAVATVSSSNSSKPKPARRNVPVSKNVKAPDSTAQPVEDGEPVADLGASTAPSTPSTTTPTVSVSSDESVVCGNLTRTFSDLHLSKQPVKTLEKVYRDEGKPFRSGRMTGRDAVIASIVNPVRCYCHGILGRRRFCPFVEETRAEEPWSESWERMKSYAVDVHRCGPTPLFVSILSNATTIMKYDYTTDPKIGAMYVETAYKRPVVTVAGTYKGCDKLRPQVMSFFREYGDNIDQTAGKLLDRAGPALGKGLYSTVLMMDRIGNVMNGREELPLGVFCRIAAAFAVECETIMPVISKMLSSRPSRVYDVFESFLTALSSYAIVLSPQTMAHVGLRGPNPLFESVVYRPQSTSVEGTLNGTLTDLFDLITNGVSVSISLSDVSCDSITFVKMLGLHCKDLREVSRFDVTCRIYVDLWSVDALRLFSFILEEGKEFRELTYAFNVPDLFWKRYGDDQTNGRWTVFFKHELPMLSRSDRATFRGTYEKMEKEGMGLKTSPWWVMGQLNACVANGNTAIVHQDNVRNVLEGDTNSSVLCGTGVSSVYGGYVGVYATHTININLENCVLPGDLDGDEDEDTFVGNGCRFSFSSLREVVRDAVIIGNILLDMTIRTNVYGAGDMLSMYRPLNLAVMGFHNVLGRLGCRFSDRESSVLSRVISENVYYAALRTSADLCMLGMEPFHKYEKSIYARGKFHHDLFKREEVGEYALPDDNWNRLRSDVAKHGIRNCSFISGTYNDDAANFAETSPGWWPRHGHFEMESTPLLAAPVMDRCIREVVDVVHKLRLGTAVDLTNETLMGFIGNSRVRLPVINQLLYDVPKLRASAIIQMAYASSLCTTSDDEIDSCVLETAWSVSPDVVMKMCVERMPFVDQCQGVPAILGPGHQPSELARHLRRASVLGLGVGVYKCRVSSRANCI</sequence>
<comment type="similarity">
    <text evidence="1">Belongs to the ribonucleoside diphosphate reductase large chain family.</text>
</comment>
<evidence type="ECO:0000256" key="1">
    <source>
        <dbReference type="ARBA" id="ARBA00010406"/>
    </source>
</evidence>
<evidence type="ECO:0000259" key="3">
    <source>
        <dbReference type="Pfam" id="PF02867"/>
    </source>
</evidence>
<dbReference type="PANTHER" id="PTHR11573:SF6">
    <property type="entry name" value="RIBONUCLEOSIDE-DIPHOSPHATE REDUCTASE LARGE SUBUNIT"/>
    <property type="match status" value="1"/>
</dbReference>
<gene>
    <name evidence="4" type="primary">a45</name>
</gene>
<name>A0A0F6TGH0_RCMVE</name>
<dbReference type="PANTHER" id="PTHR11573">
    <property type="entry name" value="RIBONUCLEOSIDE-DIPHOSPHATE REDUCTASE LARGE CHAIN"/>
    <property type="match status" value="1"/>
</dbReference>
<evidence type="ECO:0000256" key="2">
    <source>
        <dbReference type="SAM" id="MobiDB-lite"/>
    </source>
</evidence>
<evidence type="ECO:0000313" key="4">
    <source>
        <dbReference type="EMBL" id="AKE44222.1"/>
    </source>
</evidence>
<dbReference type="GO" id="GO:0005524">
    <property type="term" value="F:ATP binding"/>
    <property type="evidence" value="ECO:0007669"/>
    <property type="project" value="TreeGrafter"/>
</dbReference>
<dbReference type="Pfam" id="PF02867">
    <property type="entry name" value="Ribonuc_red_lgC"/>
    <property type="match status" value="1"/>
</dbReference>